<name>A0ABR0V935_REHGL</name>
<dbReference type="PANTHER" id="PTHR45663:SF15">
    <property type="entry name" value="THIOREDOXIN Y1, CHLOROPLASTIC"/>
    <property type="match status" value="1"/>
</dbReference>
<keyword evidence="3" id="KW-1185">Reference proteome</keyword>
<evidence type="ECO:0000313" key="2">
    <source>
        <dbReference type="EMBL" id="KAK6131443.1"/>
    </source>
</evidence>
<dbReference type="Pfam" id="PF00085">
    <property type="entry name" value="Thioredoxin"/>
    <property type="match status" value="1"/>
</dbReference>
<dbReference type="PANTHER" id="PTHR45663">
    <property type="entry name" value="GEO12009P1"/>
    <property type="match status" value="1"/>
</dbReference>
<dbReference type="SUPFAM" id="SSF52833">
    <property type="entry name" value="Thioredoxin-like"/>
    <property type="match status" value="1"/>
</dbReference>
<evidence type="ECO:0000313" key="3">
    <source>
        <dbReference type="Proteomes" id="UP001318860"/>
    </source>
</evidence>
<dbReference type="InterPro" id="IPR013766">
    <property type="entry name" value="Thioredoxin_domain"/>
</dbReference>
<dbReference type="Gene3D" id="3.40.30.10">
    <property type="entry name" value="Glutaredoxin"/>
    <property type="match status" value="1"/>
</dbReference>
<feature type="domain" description="Thioredoxin" evidence="1">
    <location>
        <begin position="104"/>
        <end position="157"/>
    </location>
</feature>
<gene>
    <name evidence="2" type="ORF">DH2020_034809</name>
</gene>
<sequence>MAISVTAAASFTVKTSPSSSSTSSKLAHFSSLQFPAELRISRVRNHCLKSKHRPRALTLVASKKQTFSSFDELLKSLINQYWLISMLHGNVWSLPVHGSDSGKVSASLIDKIQVVKIDTEKYPSIANEYKIEALPTFILFKDGKPFDRFQEKTTERLLCTISGCVFVYKYERVSRPHVSSLFVYIKAGLYEMDAGLDSLSILDP</sequence>
<dbReference type="CDD" id="cd02947">
    <property type="entry name" value="TRX_family"/>
    <property type="match status" value="1"/>
</dbReference>
<evidence type="ECO:0000259" key="1">
    <source>
        <dbReference type="Pfam" id="PF00085"/>
    </source>
</evidence>
<reference evidence="2 3" key="1">
    <citation type="journal article" date="2021" name="Comput. Struct. Biotechnol. J.">
        <title>De novo genome assembly of the potent medicinal plant Rehmannia glutinosa using nanopore technology.</title>
        <authorList>
            <person name="Ma L."/>
            <person name="Dong C."/>
            <person name="Song C."/>
            <person name="Wang X."/>
            <person name="Zheng X."/>
            <person name="Niu Y."/>
            <person name="Chen S."/>
            <person name="Feng W."/>
        </authorList>
    </citation>
    <scope>NUCLEOTIDE SEQUENCE [LARGE SCALE GENOMIC DNA]</scope>
    <source>
        <strain evidence="2">DH-2019</strain>
    </source>
</reference>
<dbReference type="Proteomes" id="UP001318860">
    <property type="component" value="Unassembled WGS sequence"/>
</dbReference>
<proteinExistence type="predicted"/>
<protein>
    <recommendedName>
        <fullName evidence="1">Thioredoxin domain-containing protein</fullName>
    </recommendedName>
</protein>
<dbReference type="EMBL" id="JABTTQ020001363">
    <property type="protein sequence ID" value="KAK6131443.1"/>
    <property type="molecule type" value="Genomic_DNA"/>
</dbReference>
<dbReference type="InterPro" id="IPR036249">
    <property type="entry name" value="Thioredoxin-like_sf"/>
</dbReference>
<comment type="caution">
    <text evidence="2">The sequence shown here is derived from an EMBL/GenBank/DDBJ whole genome shotgun (WGS) entry which is preliminary data.</text>
</comment>
<organism evidence="2 3">
    <name type="scientific">Rehmannia glutinosa</name>
    <name type="common">Chinese foxglove</name>
    <dbReference type="NCBI Taxonomy" id="99300"/>
    <lineage>
        <taxon>Eukaryota</taxon>
        <taxon>Viridiplantae</taxon>
        <taxon>Streptophyta</taxon>
        <taxon>Embryophyta</taxon>
        <taxon>Tracheophyta</taxon>
        <taxon>Spermatophyta</taxon>
        <taxon>Magnoliopsida</taxon>
        <taxon>eudicotyledons</taxon>
        <taxon>Gunneridae</taxon>
        <taxon>Pentapetalae</taxon>
        <taxon>asterids</taxon>
        <taxon>lamiids</taxon>
        <taxon>Lamiales</taxon>
        <taxon>Orobanchaceae</taxon>
        <taxon>Rehmannieae</taxon>
        <taxon>Rehmannia</taxon>
    </lineage>
</organism>
<accession>A0ABR0V935</accession>